<keyword evidence="2" id="KW-1185">Reference proteome</keyword>
<sequence length="106" mass="12348">MHPTRRAFEHVHKPLIRFLGRRQWPSSPAPQHPHPAAPKEFADAFSEFLRKFNSSLSAPKKMPTSSSIEGRVYEFWEAPERLFRPRSRILEEWEIEAIESGGASMY</sequence>
<gene>
    <name evidence="1" type="ORF">K488DRAFT_88492</name>
</gene>
<name>A0ACB8QDK8_9AGAM</name>
<reference evidence="1" key="2">
    <citation type="journal article" date="2022" name="New Phytol.">
        <title>Evolutionary transition to the ectomycorrhizal habit in the genomes of a hyperdiverse lineage of mushroom-forming fungi.</title>
        <authorList>
            <person name="Looney B."/>
            <person name="Miyauchi S."/>
            <person name="Morin E."/>
            <person name="Drula E."/>
            <person name="Courty P.E."/>
            <person name="Kohler A."/>
            <person name="Kuo A."/>
            <person name="LaButti K."/>
            <person name="Pangilinan J."/>
            <person name="Lipzen A."/>
            <person name="Riley R."/>
            <person name="Andreopoulos W."/>
            <person name="He G."/>
            <person name="Johnson J."/>
            <person name="Nolan M."/>
            <person name="Tritt A."/>
            <person name="Barry K.W."/>
            <person name="Grigoriev I.V."/>
            <person name="Nagy L.G."/>
            <person name="Hibbett D."/>
            <person name="Henrissat B."/>
            <person name="Matheny P.B."/>
            <person name="Labbe J."/>
            <person name="Martin F.M."/>
        </authorList>
    </citation>
    <scope>NUCLEOTIDE SEQUENCE</scope>
    <source>
        <strain evidence="1">EC-137</strain>
    </source>
</reference>
<evidence type="ECO:0000313" key="2">
    <source>
        <dbReference type="Proteomes" id="UP000814128"/>
    </source>
</evidence>
<organism evidence="1 2">
    <name type="scientific">Vararia minispora EC-137</name>
    <dbReference type="NCBI Taxonomy" id="1314806"/>
    <lineage>
        <taxon>Eukaryota</taxon>
        <taxon>Fungi</taxon>
        <taxon>Dikarya</taxon>
        <taxon>Basidiomycota</taxon>
        <taxon>Agaricomycotina</taxon>
        <taxon>Agaricomycetes</taxon>
        <taxon>Russulales</taxon>
        <taxon>Lachnocladiaceae</taxon>
        <taxon>Vararia</taxon>
    </lineage>
</organism>
<reference evidence="1" key="1">
    <citation type="submission" date="2021-02" db="EMBL/GenBank/DDBJ databases">
        <authorList>
            <consortium name="DOE Joint Genome Institute"/>
            <person name="Ahrendt S."/>
            <person name="Looney B.P."/>
            <person name="Miyauchi S."/>
            <person name="Morin E."/>
            <person name="Drula E."/>
            <person name="Courty P.E."/>
            <person name="Chicoki N."/>
            <person name="Fauchery L."/>
            <person name="Kohler A."/>
            <person name="Kuo A."/>
            <person name="Labutti K."/>
            <person name="Pangilinan J."/>
            <person name="Lipzen A."/>
            <person name="Riley R."/>
            <person name="Andreopoulos W."/>
            <person name="He G."/>
            <person name="Johnson J."/>
            <person name="Barry K.W."/>
            <person name="Grigoriev I.V."/>
            <person name="Nagy L."/>
            <person name="Hibbett D."/>
            <person name="Henrissat B."/>
            <person name="Matheny P.B."/>
            <person name="Labbe J."/>
            <person name="Martin F."/>
        </authorList>
    </citation>
    <scope>NUCLEOTIDE SEQUENCE</scope>
    <source>
        <strain evidence="1">EC-137</strain>
    </source>
</reference>
<dbReference type="EMBL" id="MU273662">
    <property type="protein sequence ID" value="KAI0029675.1"/>
    <property type="molecule type" value="Genomic_DNA"/>
</dbReference>
<protein>
    <submittedName>
        <fullName evidence="1">Uncharacterized protein</fullName>
    </submittedName>
</protein>
<proteinExistence type="predicted"/>
<accession>A0ACB8QDK8</accession>
<dbReference type="Proteomes" id="UP000814128">
    <property type="component" value="Unassembled WGS sequence"/>
</dbReference>
<comment type="caution">
    <text evidence="1">The sequence shown here is derived from an EMBL/GenBank/DDBJ whole genome shotgun (WGS) entry which is preliminary data.</text>
</comment>
<evidence type="ECO:0000313" key="1">
    <source>
        <dbReference type="EMBL" id="KAI0029675.1"/>
    </source>
</evidence>